<evidence type="ECO:0000256" key="7">
    <source>
        <dbReference type="ARBA" id="ARBA00022705"/>
    </source>
</evidence>
<dbReference type="InterPro" id="IPR001001">
    <property type="entry name" value="DNA_polIII_beta"/>
</dbReference>
<dbReference type="GO" id="GO:0009360">
    <property type="term" value="C:DNA polymerase III complex"/>
    <property type="evidence" value="ECO:0007669"/>
    <property type="project" value="InterPro"/>
</dbReference>
<dbReference type="SUPFAM" id="SSF55979">
    <property type="entry name" value="DNA clamp"/>
    <property type="match status" value="3"/>
</dbReference>
<reference evidence="14 15" key="1">
    <citation type="submission" date="2016-10" db="EMBL/GenBank/DDBJ databases">
        <authorList>
            <person name="de Groot N.N."/>
        </authorList>
    </citation>
    <scope>NUCLEOTIDE SEQUENCE [LARGE SCALE GENOMIC DNA]</scope>
    <source>
        <strain evidence="14 15">Calf135</strain>
    </source>
</reference>
<evidence type="ECO:0000313" key="15">
    <source>
        <dbReference type="Proteomes" id="UP000199512"/>
    </source>
</evidence>
<name>A0A1H8K7C6_9FIRM</name>
<keyword evidence="5 10" id="KW-0808">Transferase</keyword>
<evidence type="ECO:0000256" key="4">
    <source>
        <dbReference type="ARBA" id="ARBA00022490"/>
    </source>
</evidence>
<evidence type="ECO:0000256" key="1">
    <source>
        <dbReference type="ARBA" id="ARBA00004496"/>
    </source>
</evidence>
<feature type="domain" description="DNA polymerase III beta sliding clamp central" evidence="12">
    <location>
        <begin position="130"/>
        <end position="240"/>
    </location>
</feature>
<dbReference type="PANTHER" id="PTHR30478">
    <property type="entry name" value="DNA POLYMERASE III SUBUNIT BETA"/>
    <property type="match status" value="1"/>
</dbReference>
<keyword evidence="15" id="KW-1185">Reference proteome</keyword>
<protein>
    <recommendedName>
        <fullName evidence="3 10">Beta sliding clamp</fullName>
    </recommendedName>
</protein>
<dbReference type="CDD" id="cd00140">
    <property type="entry name" value="beta_clamp"/>
    <property type="match status" value="1"/>
</dbReference>
<dbReference type="NCBIfam" id="TIGR00663">
    <property type="entry name" value="dnan"/>
    <property type="match status" value="1"/>
</dbReference>
<organism evidence="14 15">
    <name type="scientific">Peptostreptococcus russellii</name>
    <dbReference type="NCBI Taxonomy" id="215200"/>
    <lineage>
        <taxon>Bacteria</taxon>
        <taxon>Bacillati</taxon>
        <taxon>Bacillota</taxon>
        <taxon>Clostridia</taxon>
        <taxon>Peptostreptococcales</taxon>
        <taxon>Peptostreptococcaceae</taxon>
        <taxon>Peptostreptococcus</taxon>
    </lineage>
</organism>
<dbReference type="InterPro" id="IPR022637">
    <property type="entry name" value="DNA_polIII_beta_cen"/>
</dbReference>
<evidence type="ECO:0000256" key="6">
    <source>
        <dbReference type="ARBA" id="ARBA00022695"/>
    </source>
</evidence>
<dbReference type="OrthoDB" id="8421503at2"/>
<sequence>MNILCNQKTLAQAITNAQKAINNKTNIELLRGILLTAKNNSLIVTGYDNEISIETTLEAQVNSEGSIVINSRLMGDIVRKLPDTFISIETDEEYNVFINCMNSRFKIKGIPADEFPRQSEVSMDNMVRFNQSEMKNMIKQTVFATASEPINPTLAGELFEINSEYVNMVAVDGYRLAVRKSKVDEEVENPINAIIPGATLNHLNSLLLDDGDFFIGLDDKNIIFKLENTRIVARLIEGNFTKYENLLPKEHITKIEVETRKLQNAIERAALLFTSGKNNMIKISINDKLMAITSNNENGNAYEELEIDFEGESLEIAFNSRYFLEGIKNIDSEKISIEFGGSVNPCVIKPIDGVEYIYLLLPVRLSN</sequence>
<keyword evidence="7 10" id="KW-0235">DNA replication</keyword>
<dbReference type="InterPro" id="IPR046938">
    <property type="entry name" value="DNA_clamp_sf"/>
</dbReference>
<dbReference type="GO" id="GO:0006271">
    <property type="term" value="P:DNA strand elongation involved in DNA replication"/>
    <property type="evidence" value="ECO:0007669"/>
    <property type="project" value="TreeGrafter"/>
</dbReference>
<dbReference type="Gene3D" id="3.70.10.10">
    <property type="match status" value="1"/>
</dbReference>
<feature type="domain" description="DNA polymerase III beta sliding clamp N-terminal" evidence="11">
    <location>
        <begin position="1"/>
        <end position="117"/>
    </location>
</feature>
<dbReference type="EMBL" id="FODF01000024">
    <property type="protein sequence ID" value="SEN88910.1"/>
    <property type="molecule type" value="Genomic_DNA"/>
</dbReference>
<evidence type="ECO:0000256" key="8">
    <source>
        <dbReference type="ARBA" id="ARBA00022932"/>
    </source>
</evidence>
<dbReference type="Pfam" id="PF02768">
    <property type="entry name" value="DNA_pol3_beta_3"/>
    <property type="match status" value="1"/>
</dbReference>
<dbReference type="GO" id="GO:0003677">
    <property type="term" value="F:DNA binding"/>
    <property type="evidence" value="ECO:0007669"/>
    <property type="project" value="UniProtKB-UniRule"/>
</dbReference>
<dbReference type="Proteomes" id="UP000199512">
    <property type="component" value="Unassembled WGS sequence"/>
</dbReference>
<evidence type="ECO:0000259" key="11">
    <source>
        <dbReference type="Pfam" id="PF00712"/>
    </source>
</evidence>
<dbReference type="Gene3D" id="3.10.150.10">
    <property type="entry name" value="DNA Polymerase III, subunit A, domain 2"/>
    <property type="match status" value="1"/>
</dbReference>
<dbReference type="InterPro" id="IPR022634">
    <property type="entry name" value="DNA_polIII_beta_N"/>
</dbReference>
<dbReference type="STRING" id="215200.SAMN05216454_12412"/>
<comment type="function">
    <text evidence="10">Confers DNA tethering and processivity to DNA polymerases and other proteins. Acts as a clamp, forming a ring around DNA (a reaction catalyzed by the clamp-loading complex) which diffuses in an ATP-independent manner freely and bidirectionally along dsDNA. Initially characterized for its ability to contact the catalytic subunit of DNA polymerase III (Pol III), a complex, multichain enzyme responsible for most of the replicative synthesis in bacteria; Pol III exhibits 3'-5' exonuclease proofreading activity. The beta chain is required for initiation of replication as well as for processivity of DNA replication.</text>
</comment>
<evidence type="ECO:0000256" key="9">
    <source>
        <dbReference type="ARBA" id="ARBA00023125"/>
    </source>
</evidence>
<evidence type="ECO:0000313" key="14">
    <source>
        <dbReference type="EMBL" id="SEN88910.1"/>
    </source>
</evidence>
<dbReference type="Pfam" id="PF00712">
    <property type="entry name" value="DNA_pol3_beta"/>
    <property type="match status" value="1"/>
</dbReference>
<evidence type="ECO:0000259" key="12">
    <source>
        <dbReference type="Pfam" id="PF02767"/>
    </source>
</evidence>
<comment type="similarity">
    <text evidence="2 10">Belongs to the beta sliding clamp family.</text>
</comment>
<evidence type="ECO:0000256" key="2">
    <source>
        <dbReference type="ARBA" id="ARBA00010752"/>
    </source>
</evidence>
<evidence type="ECO:0000256" key="3">
    <source>
        <dbReference type="ARBA" id="ARBA00021035"/>
    </source>
</evidence>
<dbReference type="GO" id="GO:0005737">
    <property type="term" value="C:cytoplasm"/>
    <property type="evidence" value="ECO:0007669"/>
    <property type="project" value="UniProtKB-SubCell"/>
</dbReference>
<proteinExistence type="inferred from homology"/>
<evidence type="ECO:0000256" key="10">
    <source>
        <dbReference type="PIRNR" id="PIRNR000804"/>
    </source>
</evidence>
<dbReference type="RefSeq" id="WP_091976093.1">
    <property type="nucleotide sequence ID" value="NZ_FODF01000024.1"/>
</dbReference>
<evidence type="ECO:0000256" key="5">
    <source>
        <dbReference type="ARBA" id="ARBA00022679"/>
    </source>
</evidence>
<keyword evidence="8 10" id="KW-0239">DNA-directed DNA polymerase</keyword>
<gene>
    <name evidence="14" type="ORF">SAMN05216454_12412</name>
</gene>
<dbReference type="PIRSF" id="PIRSF000804">
    <property type="entry name" value="DNA_pol_III_b"/>
    <property type="match status" value="1"/>
</dbReference>
<keyword evidence="6 10" id="KW-0548">Nucleotidyltransferase</keyword>
<dbReference type="PANTHER" id="PTHR30478:SF0">
    <property type="entry name" value="BETA SLIDING CLAMP"/>
    <property type="match status" value="1"/>
</dbReference>
<comment type="subunit">
    <text evidence="10">Forms a ring-shaped head-to-tail homodimer around DNA.</text>
</comment>
<evidence type="ECO:0000259" key="13">
    <source>
        <dbReference type="Pfam" id="PF02768"/>
    </source>
</evidence>
<dbReference type="InterPro" id="IPR022635">
    <property type="entry name" value="DNA_polIII_beta_C"/>
</dbReference>
<accession>A0A1H8K7C6</accession>
<keyword evidence="9" id="KW-0238">DNA-binding</keyword>
<dbReference type="GO" id="GO:0008408">
    <property type="term" value="F:3'-5' exonuclease activity"/>
    <property type="evidence" value="ECO:0007669"/>
    <property type="project" value="InterPro"/>
</dbReference>
<dbReference type="GO" id="GO:0003887">
    <property type="term" value="F:DNA-directed DNA polymerase activity"/>
    <property type="evidence" value="ECO:0007669"/>
    <property type="project" value="UniProtKB-UniRule"/>
</dbReference>
<keyword evidence="4 10" id="KW-0963">Cytoplasm</keyword>
<dbReference type="AlphaFoldDB" id="A0A1H8K7C6"/>
<dbReference type="Pfam" id="PF02767">
    <property type="entry name" value="DNA_pol3_beta_2"/>
    <property type="match status" value="1"/>
</dbReference>
<feature type="domain" description="DNA polymerase III beta sliding clamp C-terminal" evidence="13">
    <location>
        <begin position="245"/>
        <end position="364"/>
    </location>
</feature>
<comment type="subcellular location">
    <subcellularLocation>
        <location evidence="1 10">Cytoplasm</location>
    </subcellularLocation>
</comment>
<dbReference type="SMART" id="SM00480">
    <property type="entry name" value="POL3Bc"/>
    <property type="match status" value="1"/>
</dbReference>